<gene>
    <name evidence="5" type="ORF">EB796_013944</name>
</gene>
<comment type="subcellular location">
    <subcellularLocation>
        <location evidence="1">Nucleus</location>
    </subcellularLocation>
</comment>
<dbReference type="InterPro" id="IPR033053">
    <property type="entry name" value="Hir3/CABIN1"/>
</dbReference>
<evidence type="ECO:0000256" key="3">
    <source>
        <dbReference type="PROSITE-ProRule" id="PRU00339"/>
    </source>
</evidence>
<dbReference type="SUPFAM" id="SSF48452">
    <property type="entry name" value="TPR-like"/>
    <property type="match status" value="1"/>
</dbReference>
<dbReference type="EMBL" id="VXIV02002033">
    <property type="protein sequence ID" value="KAF6027755.1"/>
    <property type="molecule type" value="Genomic_DNA"/>
</dbReference>
<feature type="region of interest" description="Disordered" evidence="4">
    <location>
        <begin position="468"/>
        <end position="501"/>
    </location>
</feature>
<evidence type="ECO:0000256" key="2">
    <source>
        <dbReference type="ARBA" id="ARBA00023242"/>
    </source>
</evidence>
<protein>
    <submittedName>
        <fullName evidence="5">Cabin1</fullName>
    </submittedName>
</protein>
<dbReference type="GO" id="GO:0005634">
    <property type="term" value="C:nucleus"/>
    <property type="evidence" value="ECO:0007669"/>
    <property type="project" value="UniProtKB-SubCell"/>
</dbReference>
<proteinExistence type="predicted"/>
<feature type="region of interest" description="Disordered" evidence="4">
    <location>
        <begin position="1842"/>
        <end position="1877"/>
    </location>
</feature>
<dbReference type="InterPro" id="IPR011990">
    <property type="entry name" value="TPR-like_helical_dom_sf"/>
</dbReference>
<feature type="region of interest" description="Disordered" evidence="4">
    <location>
        <begin position="1"/>
        <end position="22"/>
    </location>
</feature>
<dbReference type="Proteomes" id="UP000593567">
    <property type="component" value="Unassembled WGS sequence"/>
</dbReference>
<dbReference type="OrthoDB" id="77564at2759"/>
<evidence type="ECO:0000313" key="6">
    <source>
        <dbReference type="Proteomes" id="UP000593567"/>
    </source>
</evidence>
<feature type="compositionally biased region" description="Polar residues" evidence="4">
    <location>
        <begin position="1612"/>
        <end position="1621"/>
    </location>
</feature>
<dbReference type="Gene3D" id="1.25.40.10">
    <property type="entry name" value="Tetratricopeptide repeat domain"/>
    <property type="match status" value="2"/>
</dbReference>
<dbReference type="InterPro" id="IPR019734">
    <property type="entry name" value="TPR_rpt"/>
</dbReference>
<name>A0A7J7JNZ0_BUGNE</name>
<keyword evidence="3" id="KW-0802">TPR repeat</keyword>
<dbReference type="GO" id="GO:0031491">
    <property type="term" value="F:nucleosome binding"/>
    <property type="evidence" value="ECO:0007669"/>
    <property type="project" value="TreeGrafter"/>
</dbReference>
<evidence type="ECO:0000313" key="5">
    <source>
        <dbReference type="EMBL" id="KAF6027755.1"/>
    </source>
</evidence>
<accession>A0A7J7JNZ0</accession>
<organism evidence="5 6">
    <name type="scientific">Bugula neritina</name>
    <name type="common">Brown bryozoan</name>
    <name type="synonym">Sertularia neritina</name>
    <dbReference type="NCBI Taxonomy" id="10212"/>
    <lineage>
        <taxon>Eukaryota</taxon>
        <taxon>Metazoa</taxon>
        <taxon>Spiralia</taxon>
        <taxon>Lophotrochozoa</taxon>
        <taxon>Bryozoa</taxon>
        <taxon>Gymnolaemata</taxon>
        <taxon>Cheilostomatida</taxon>
        <taxon>Flustrina</taxon>
        <taxon>Buguloidea</taxon>
        <taxon>Bugulidae</taxon>
        <taxon>Bugula</taxon>
    </lineage>
</organism>
<feature type="region of interest" description="Disordered" evidence="4">
    <location>
        <begin position="1612"/>
        <end position="1634"/>
    </location>
</feature>
<feature type="compositionally biased region" description="Basic and acidic residues" evidence="4">
    <location>
        <begin position="1854"/>
        <end position="1877"/>
    </location>
</feature>
<dbReference type="PROSITE" id="PS50005">
    <property type="entry name" value="TPR"/>
    <property type="match status" value="1"/>
</dbReference>
<feature type="compositionally biased region" description="Polar residues" evidence="4">
    <location>
        <begin position="343"/>
        <end position="358"/>
    </location>
</feature>
<feature type="region of interest" description="Disordered" evidence="4">
    <location>
        <begin position="343"/>
        <end position="363"/>
    </location>
</feature>
<keyword evidence="2" id="KW-0539">Nucleus</keyword>
<dbReference type="SMART" id="SM00028">
    <property type="entry name" value="TPR"/>
    <property type="match status" value="4"/>
</dbReference>
<dbReference type="GO" id="GO:0006325">
    <property type="term" value="P:chromatin organization"/>
    <property type="evidence" value="ECO:0007669"/>
    <property type="project" value="InterPro"/>
</dbReference>
<keyword evidence="6" id="KW-1185">Reference proteome</keyword>
<feature type="compositionally biased region" description="Low complexity" evidence="4">
    <location>
        <begin position="10"/>
        <end position="19"/>
    </location>
</feature>
<feature type="compositionally biased region" description="Polar residues" evidence="4">
    <location>
        <begin position="2134"/>
        <end position="2146"/>
    </location>
</feature>
<reference evidence="5" key="1">
    <citation type="submission" date="2020-06" db="EMBL/GenBank/DDBJ databases">
        <title>Draft genome of Bugula neritina, a colonial animal packing powerful symbionts and potential medicines.</title>
        <authorList>
            <person name="Rayko M."/>
        </authorList>
    </citation>
    <scope>NUCLEOTIDE SEQUENCE [LARGE SCALE GENOMIC DNA]</scope>
    <source>
        <strain evidence="5">Kwan_BN1</strain>
    </source>
</reference>
<feature type="compositionally biased region" description="Basic and acidic residues" evidence="4">
    <location>
        <begin position="468"/>
        <end position="486"/>
    </location>
</feature>
<feature type="region of interest" description="Disordered" evidence="4">
    <location>
        <begin position="2126"/>
        <end position="2179"/>
    </location>
</feature>
<evidence type="ECO:0000256" key="1">
    <source>
        <dbReference type="ARBA" id="ARBA00004123"/>
    </source>
</evidence>
<evidence type="ECO:0000256" key="4">
    <source>
        <dbReference type="SAM" id="MobiDB-lite"/>
    </source>
</evidence>
<feature type="repeat" description="TPR" evidence="3">
    <location>
        <begin position="91"/>
        <end position="124"/>
    </location>
</feature>
<comment type="caution">
    <text evidence="5">The sequence shown here is derived from an EMBL/GenBank/DDBJ whole genome shotgun (WGS) entry which is preliminary data.</text>
</comment>
<dbReference type="PANTHER" id="PTHR15502">
    <property type="entry name" value="CALCINEURIN-BINDING PROTEIN CABIN 1-RELATED"/>
    <property type="match status" value="1"/>
</dbReference>
<sequence length="2240" mass="253076">MIRIAALNDSGSSSSSSGSTDGVNGSAILTKEALEHAAYSLYNKCLGYERAGLLDKAAQSFEDLLKNEFISEASSTTSETGQLLPSALLKYSALKNLAKVYSRQDKHQQALTALLQAIEIDFTDVTVCYRLGVLSLKLNHLLLACRAFKRGLELSANHWPCLDNLITLLYTLDNYEGCLCYIAQSLERDAGYVKGLVLRKAIFKEQPCLEKQFLPVFSKCNLDEITEYSQALDSADELEILQQVEKLRDRHREACKPKELPTIDLNLSEYSWSSLGKRLLDIYQYIEEQSPDLNHSCKLIMNFKQPSTSVTTAETLLPSRELVDNKRKLESVLNPSATLRASSDNSLPSIITSTSESDQNSKDIPNMAMLSATSDMDTSNPEQVLATESTKHTPADDITNLMHDILDRVSEDIQLSVVQSTVRDLVTQVADNLSSTEIVQMILNELLEEVVAHKLQKNTTCLLLDDSATDHQHTRQPESSDSDRAKKTTSALTAERKRRSARVKLTTAKQTTVAEEKKQDKVDHISELEKIISDLLQDDSSQLTNHSVAEDNDRTSAVRDVLPTSADEEKDVKLFLLKLKSNRGVVHVMREWIYTLCERRSHSWCTELKEAFINVYEKHINSYQRPSIFSSSDVEKDALATLIWLELYVDEFSTENTNALRASHAQIFNEEFVYWSMVVGNNGKLPNICDEYSIRYHYMLAQYYSATQQSDMALKSLNFLLGFMGRDTGVGIFLPNSKAKTTVDYKTVKEELNFLERALSLKDLQTVFDNKDYPQIVKLLSLTFDVDLKKRFSDSRYFQLDILIKTVANLEDRVECFKWLAKALQEMVHYVNAGRHGNWSTLVCDAMSLFVDRLDTQSTTDCLPVTRAEIVRSCLTIIKLNINSLESGGRMLINTVSTWILLSILTHGAKEIEASPTMTSSNEFPHYIQVLLIAHSLLAKYSLCTSSDGQLLQYTVQKLQEHRQSSECSNPQLTEQHVNQCIYCLYGHPNKKIRAKSLTDHNSPLVPISWSVAQQLFSLYKPKSVPEYDSYKSSTISAELEHLVKRLVALVPAHCQPDSRVESAVDSYLTDSGTLESVDQREKQQPNSLCKDGFYLLADYYFKNKEPLKAIKHYVQDLYYQPDRFDSWAGMALAKSSKLESRLNLMERQSYDGAFQKLAVSTMQSFKRALHLVHDNVKLWIEYACAAYQLHSFASRVMKTKKLELSSTEMSTFTELKGDMLERSRLCYIEAGRCNDDDFEEEWLQHYMLGKICEKSKGDPEVYLDHYTKAASCLHKEGAQYPSKISYMYNPPYLAVEALEIYYRIHATILKSLQRNPPTQHFQLYTKVILEMKESPFAAAQISTQPLSSKKRKSDGQTLRRRKSEIDMSFSVDSGASITTRRKEKLKLDAEIVSEIIEKLVSSVARQSCEIAASVTSSADERHGLNVEQNNLAEKDIEVVMEEILEQLDSNRVNTSVSDVSLSVGPVIASSPKEKSFRLSEMAKCNKKVPFQREEIPEYENDSSQVFDRTSICTLPLADDENDFSISAQLMDFSQESVLKAANFGVEDLEIRHPRSDDVETECMTLDNSAEAVREDVSHQSAAEKCIEDMLSKLETFEDSAVVVESSVGQGSTSNIKQLSEPTERVPAASSTKFGDTSVIRTETEAQVGLIEQGSDSLNEKISSAVLKAKPMDEMDSQTFNIADVMQCERKKDYSCHMLPADEKTKDDICHMASADEKTKDDICHKPSADEKKKDGTCHLLSADEKKKDDTCHQPSADEKKKDDTCHIVSADEKKKDGTCHLLSAVERKKDDTCHMASADEKKKDDTCHIVSADEKKKDGTCHLPSADERKKDDTCHTVSTGEERIIGSSNSSTERENDSTEKCADHTDVATSDKAESVDQEKLNEISVVLTKDELIESCIQALKVCILRYPLHYKSYFRLGKTFLHDKQRKDLDKVQELLLGNTSKKKEEKYVPQGLFQDRKHNNFFNGVWRNPVEEIERAGSFGSHLHKTIYLLLQFLHEKRDYHLLYQLHTQLQRTPEQEKKFLKDVDRLTLSSKAMEFAIHSLYKVIGVETKAEYNYAASLHQAYKWFNYCNRTTVCIPNAQVLLMKAYKSYRRSVDKEYNMEVKVPVSEAKDFCQQLFSNRSKEKNKPAEQQNKQQTSSVLTAKPQGSRPSKRGPPTDTPLPAVRGSLQTHDKSKTARIMMSTVRAENTGASTSKDLVSLDVKAQTVAVIPANSWMHKAKEGTSALASMFEKPKT</sequence>
<dbReference type="PANTHER" id="PTHR15502:SF7">
    <property type="entry name" value="CALCINEURIN-BINDING PROTEIN CABIN-1"/>
    <property type="match status" value="1"/>
</dbReference>